<evidence type="ECO:0000313" key="1">
    <source>
        <dbReference type="EMBL" id="TDQ37170.1"/>
    </source>
</evidence>
<dbReference type="OrthoDB" id="5363652at2"/>
<protein>
    <submittedName>
        <fullName evidence="1">Abortive infection bacteriophage resistance protein</fullName>
    </submittedName>
</protein>
<gene>
    <name evidence="1" type="ORF">EV213_11449</name>
</gene>
<dbReference type="Pfam" id="PF07751">
    <property type="entry name" value="Abi_2"/>
    <property type="match status" value="1"/>
</dbReference>
<comment type="caution">
    <text evidence="1">The sequence shown here is derived from an EMBL/GenBank/DDBJ whole genome shotgun (WGS) entry which is preliminary data.</text>
</comment>
<accession>A0A4R6TTZ8</accession>
<keyword evidence="2" id="KW-1185">Reference proteome</keyword>
<name>A0A4R6TTZ8_9BACI</name>
<proteinExistence type="predicted"/>
<dbReference type="InterPro" id="IPR011664">
    <property type="entry name" value="Abi_system_AbiD/AbiF-like"/>
</dbReference>
<evidence type="ECO:0000313" key="2">
    <source>
        <dbReference type="Proteomes" id="UP000295632"/>
    </source>
</evidence>
<reference evidence="1 2" key="1">
    <citation type="submission" date="2019-03" db="EMBL/GenBank/DDBJ databases">
        <title>Genomic Encyclopedia of Type Strains, Phase IV (KMG-IV): sequencing the most valuable type-strain genomes for metagenomic binning, comparative biology and taxonomic classification.</title>
        <authorList>
            <person name="Goeker M."/>
        </authorList>
    </citation>
    <scope>NUCLEOTIDE SEQUENCE [LARGE SCALE GENOMIC DNA]</scope>
    <source>
        <strain evidence="1 2">DSM 28697</strain>
    </source>
</reference>
<organism evidence="1 2">
    <name type="scientific">Aureibacillus halotolerans</name>
    <dbReference type="NCBI Taxonomy" id="1508390"/>
    <lineage>
        <taxon>Bacteria</taxon>
        <taxon>Bacillati</taxon>
        <taxon>Bacillota</taxon>
        <taxon>Bacilli</taxon>
        <taxon>Bacillales</taxon>
        <taxon>Bacillaceae</taxon>
        <taxon>Aureibacillus</taxon>
    </lineage>
</organism>
<dbReference type="AlphaFoldDB" id="A0A4R6TTZ8"/>
<sequence length="327" mass="38159">MTKNFPKPFRTHQQQIKILRDRGLTIADDSVALRIFERENYYNVINGYKDLFLETDSHGNFLVPDTYKAGATIEDIHNLFCFDRELRHFMLRFILIFESNIKSTISYRFSEAFNEPHAYLIIENFTRDTKKIKQVLRLISTISKAISDKGSNSYNSPIKHYIDEHGAVPLWVLVNYLTMGNINNFYQCLGDDLKNTIANDFAKNFYRDYNQKIHFTPQMMETILKTANFLRNVCAHEERFFSYKVHKAGALNLIPKSLNIQENLLNNGDIFSLVAFLKLVIDKSEHTLLLDIMEQAFNSRSKNSRFISFDLIKNEMGFPANGIHLLR</sequence>
<dbReference type="EMBL" id="SNYJ01000014">
    <property type="protein sequence ID" value="TDQ37170.1"/>
    <property type="molecule type" value="Genomic_DNA"/>
</dbReference>
<dbReference type="Proteomes" id="UP000295632">
    <property type="component" value="Unassembled WGS sequence"/>
</dbReference>
<dbReference type="RefSeq" id="WP_133581368.1">
    <property type="nucleotide sequence ID" value="NZ_SNYJ01000014.1"/>
</dbReference>